<dbReference type="InterPro" id="IPR025194">
    <property type="entry name" value="RodZ-like_C"/>
</dbReference>
<dbReference type="PANTHER" id="PTHR34475:SF1">
    <property type="entry name" value="CYTOSKELETON PROTEIN RODZ"/>
    <property type="match status" value="1"/>
</dbReference>
<dbReference type="Pfam" id="PF13413">
    <property type="entry name" value="HTH_25"/>
    <property type="match status" value="1"/>
</dbReference>
<proteinExistence type="predicted"/>
<dbReference type="EMBL" id="AP021857">
    <property type="protein sequence ID" value="BBO20383.1"/>
    <property type="molecule type" value="Genomic_DNA"/>
</dbReference>
<organism evidence="4 5">
    <name type="scientific">Candidatus Desulfobacillus denitrificans</name>
    <dbReference type="NCBI Taxonomy" id="2608985"/>
    <lineage>
        <taxon>Bacteria</taxon>
        <taxon>Pseudomonadati</taxon>
        <taxon>Pseudomonadota</taxon>
        <taxon>Betaproteobacteria</taxon>
        <taxon>Candidatus Desulfobacillus</taxon>
    </lineage>
</organism>
<dbReference type="Pfam" id="PF13464">
    <property type="entry name" value="RodZ_C"/>
    <property type="match status" value="1"/>
</dbReference>
<keyword evidence="2" id="KW-0472">Membrane</keyword>
<evidence type="ECO:0000256" key="1">
    <source>
        <dbReference type="SAM" id="MobiDB-lite"/>
    </source>
</evidence>
<dbReference type="GO" id="GO:0003677">
    <property type="term" value="F:DNA binding"/>
    <property type="evidence" value="ECO:0007669"/>
    <property type="project" value="InterPro"/>
</dbReference>
<name>A0A809QY82_9PROT</name>
<dbReference type="CDD" id="cd00093">
    <property type="entry name" value="HTH_XRE"/>
    <property type="match status" value="1"/>
</dbReference>
<dbReference type="Gene3D" id="1.10.260.40">
    <property type="entry name" value="lambda repressor-like DNA-binding domains"/>
    <property type="match status" value="1"/>
</dbReference>
<reference evidence="4" key="1">
    <citation type="journal article" name="DNA Res.">
        <title>The physiological potential of anammox bacteria as revealed by their core genome structure.</title>
        <authorList>
            <person name="Okubo T."/>
            <person name="Toyoda A."/>
            <person name="Fukuhara K."/>
            <person name="Uchiyama I."/>
            <person name="Harigaya Y."/>
            <person name="Kuroiwa M."/>
            <person name="Suzuki T."/>
            <person name="Murakami Y."/>
            <person name="Suwa Y."/>
            <person name="Takami H."/>
        </authorList>
    </citation>
    <scope>NUCLEOTIDE SEQUENCE</scope>
    <source>
        <strain evidence="4">317325-3</strain>
    </source>
</reference>
<evidence type="ECO:0000256" key="2">
    <source>
        <dbReference type="SAM" id="Phobius"/>
    </source>
</evidence>
<evidence type="ECO:0000313" key="4">
    <source>
        <dbReference type="EMBL" id="BBO20383.1"/>
    </source>
</evidence>
<dbReference type="AlphaFoldDB" id="A0A809QY82"/>
<feature type="compositionally biased region" description="Low complexity" evidence="1">
    <location>
        <begin position="161"/>
        <end position="190"/>
    </location>
</feature>
<dbReference type="InterPro" id="IPR050400">
    <property type="entry name" value="Bact_Cytoskel_RodZ"/>
</dbReference>
<evidence type="ECO:0000259" key="3">
    <source>
        <dbReference type="Pfam" id="PF13464"/>
    </source>
</evidence>
<keyword evidence="2" id="KW-0812">Transmembrane</keyword>
<dbReference type="InterPro" id="IPR001387">
    <property type="entry name" value="Cro/C1-type_HTH"/>
</dbReference>
<feature type="region of interest" description="Disordered" evidence="1">
    <location>
        <begin position="150"/>
        <end position="198"/>
    </location>
</feature>
<keyword evidence="2" id="KW-1133">Transmembrane helix</keyword>
<evidence type="ECO:0000313" key="5">
    <source>
        <dbReference type="Proteomes" id="UP000662914"/>
    </source>
</evidence>
<protein>
    <recommendedName>
        <fullName evidence="3">Cytoskeleton protein RodZ-like C-terminal domain-containing protein</fullName>
    </recommendedName>
</protein>
<sequence length="278" mass="29619">MSEMEAPAAEAQAVPGPGVMLRMAREARGTTIAEVAAALKMSPRQIEAIEAEDFSRLSGATFIRGFIRNYARLLKIDAAPVLAALAENAALPQVELIPPADAGVKMPTPYARQGRGLMGATVLALTVLGIAFALYFDVIDIGAVLKRQGGDSAPSRQAAEPQVAQPLPRPVAAQQAAQEEQQSAESKPAESVVQPAPTPGTSQLIFSFEGSSWVEVRDATGRTVFSQMNAKGTTQTVEGRPPFQLVVGNASHVRLQYKDELVDLRPHTRVEVARLTLD</sequence>
<dbReference type="Proteomes" id="UP000662914">
    <property type="component" value="Chromosome"/>
</dbReference>
<dbReference type="KEGG" id="ddz:DSYM_10820"/>
<gene>
    <name evidence="4" type="ORF">DSYM_10820</name>
</gene>
<feature type="domain" description="Cytoskeleton protein RodZ-like C-terminal" evidence="3">
    <location>
        <begin position="206"/>
        <end position="276"/>
    </location>
</feature>
<dbReference type="SUPFAM" id="SSF47413">
    <property type="entry name" value="lambda repressor-like DNA-binding domains"/>
    <property type="match status" value="1"/>
</dbReference>
<accession>A0A809QY82</accession>
<dbReference type="PANTHER" id="PTHR34475">
    <property type="match status" value="1"/>
</dbReference>
<dbReference type="InterPro" id="IPR010982">
    <property type="entry name" value="Lambda_DNA-bd_dom_sf"/>
</dbReference>
<feature type="transmembrane region" description="Helical" evidence="2">
    <location>
        <begin position="116"/>
        <end position="136"/>
    </location>
</feature>